<dbReference type="EMBL" id="CP108110">
    <property type="protein sequence ID" value="WUQ88439.1"/>
    <property type="molecule type" value="Genomic_DNA"/>
</dbReference>
<name>A0ABZ1UE43_9ACTN</name>
<keyword evidence="2" id="KW-1185">Reference proteome</keyword>
<sequence length="80" mass="8391">MPGLLLVAAAGGEAGEGVGGLEAAGSGRELPPRPWPVRQCSAHARAVLVVAFVDGQVAQGAEDERSVRIDRRCVRCTPRW</sequence>
<protein>
    <recommendedName>
        <fullName evidence="3">Secreted protein</fullName>
    </recommendedName>
</protein>
<dbReference type="RefSeq" id="WP_328958986.1">
    <property type="nucleotide sequence ID" value="NZ_CP108110.1"/>
</dbReference>
<gene>
    <name evidence="1" type="ORF">OHA16_38835</name>
</gene>
<evidence type="ECO:0000313" key="2">
    <source>
        <dbReference type="Proteomes" id="UP001432222"/>
    </source>
</evidence>
<evidence type="ECO:0000313" key="1">
    <source>
        <dbReference type="EMBL" id="WUQ88439.1"/>
    </source>
</evidence>
<dbReference type="Proteomes" id="UP001432222">
    <property type="component" value="Chromosome"/>
</dbReference>
<evidence type="ECO:0008006" key="3">
    <source>
        <dbReference type="Google" id="ProtNLM"/>
    </source>
</evidence>
<proteinExistence type="predicted"/>
<reference evidence="1" key="1">
    <citation type="submission" date="2022-10" db="EMBL/GenBank/DDBJ databases">
        <title>The complete genomes of actinobacterial strains from the NBC collection.</title>
        <authorList>
            <person name="Joergensen T.S."/>
            <person name="Alvarez Arevalo M."/>
            <person name="Sterndorff E.B."/>
            <person name="Faurdal D."/>
            <person name="Vuksanovic O."/>
            <person name="Mourched A.-S."/>
            <person name="Charusanti P."/>
            <person name="Shaw S."/>
            <person name="Blin K."/>
            <person name="Weber T."/>
        </authorList>
    </citation>
    <scope>NUCLEOTIDE SEQUENCE</scope>
    <source>
        <strain evidence="1">NBC_00222</strain>
    </source>
</reference>
<accession>A0ABZ1UE43</accession>
<organism evidence="1 2">
    <name type="scientific">Kitasatospora purpeofusca</name>
    <dbReference type="NCBI Taxonomy" id="67352"/>
    <lineage>
        <taxon>Bacteria</taxon>
        <taxon>Bacillati</taxon>
        <taxon>Actinomycetota</taxon>
        <taxon>Actinomycetes</taxon>
        <taxon>Kitasatosporales</taxon>
        <taxon>Streptomycetaceae</taxon>
        <taxon>Kitasatospora</taxon>
    </lineage>
</organism>